<organism evidence="3 4">
    <name type="scientific">Fragilariopsis cylindrus CCMP1102</name>
    <dbReference type="NCBI Taxonomy" id="635003"/>
    <lineage>
        <taxon>Eukaryota</taxon>
        <taxon>Sar</taxon>
        <taxon>Stramenopiles</taxon>
        <taxon>Ochrophyta</taxon>
        <taxon>Bacillariophyta</taxon>
        <taxon>Bacillariophyceae</taxon>
        <taxon>Bacillariophycidae</taxon>
        <taxon>Bacillariales</taxon>
        <taxon>Bacillariaceae</taxon>
        <taxon>Fragilariopsis</taxon>
    </lineage>
</organism>
<keyword evidence="2" id="KW-0472">Membrane</keyword>
<keyword evidence="2" id="KW-0812">Transmembrane</keyword>
<protein>
    <submittedName>
        <fullName evidence="3">Uncharacterized protein</fullName>
    </submittedName>
</protein>
<dbReference type="EMBL" id="KV784355">
    <property type="protein sequence ID" value="OEU20322.1"/>
    <property type="molecule type" value="Genomic_DNA"/>
</dbReference>
<feature type="compositionally biased region" description="Basic and acidic residues" evidence="1">
    <location>
        <begin position="221"/>
        <end position="232"/>
    </location>
</feature>
<dbReference type="OrthoDB" id="52460at2759"/>
<dbReference type="KEGG" id="fcy:FRACYDRAFT_236397"/>
<feature type="compositionally biased region" description="Acidic residues" evidence="1">
    <location>
        <begin position="186"/>
        <end position="197"/>
    </location>
</feature>
<evidence type="ECO:0000256" key="2">
    <source>
        <dbReference type="SAM" id="Phobius"/>
    </source>
</evidence>
<sequence length="364" mass="40417">MATTSNSSTITKVMKKQNHSISSLNDVIANGDKTTEFLLHKKQENFNYLTVKILKEQQQQHLAGLHFQAMYDHLLFMPSIMLTLMTGILGILVKSTLVPSETTQTVFALCIAAIAVLSTFMQSLTKQVNFGGRAGFHESAATALKKLYEKTQLSSREAQYNSIYKALKTDTRLSVGSNLTHLIGAVEEEDSTADGSDEEGKNTAANVVPSPPEVENTASDSTKEPVDEKETTQESITSQYFQAVDGCNSVIPIKISHAFNMIDERVKLVNRSMLRDRNHSKVNWSEVLPAIYYQLTQTFLEHPTFPICLPQAEWSVNKALKDFKQSLESGEHNHADLASSLINRAEIISETMPLLNGDNYDVLV</sequence>
<keyword evidence="2" id="KW-1133">Transmembrane helix</keyword>
<reference evidence="3 4" key="1">
    <citation type="submission" date="2016-09" db="EMBL/GenBank/DDBJ databases">
        <title>Extensive genetic diversity and differential bi-allelic expression allows diatom success in the polar Southern Ocean.</title>
        <authorList>
            <consortium name="DOE Joint Genome Institute"/>
            <person name="Mock T."/>
            <person name="Otillar R.P."/>
            <person name="Strauss J."/>
            <person name="Dupont C."/>
            <person name="Frickenhaus S."/>
            <person name="Maumus F."/>
            <person name="Mcmullan M."/>
            <person name="Sanges R."/>
            <person name="Schmutz J."/>
            <person name="Toseland A."/>
            <person name="Valas R."/>
            <person name="Veluchamy A."/>
            <person name="Ward B.J."/>
            <person name="Allen A."/>
            <person name="Barry K."/>
            <person name="Falciatore A."/>
            <person name="Ferrante M."/>
            <person name="Fortunato A.E."/>
            <person name="Gloeckner G."/>
            <person name="Gruber A."/>
            <person name="Hipkin R."/>
            <person name="Janech M."/>
            <person name="Kroth P."/>
            <person name="Leese F."/>
            <person name="Lindquist E."/>
            <person name="Lyon B.R."/>
            <person name="Martin J."/>
            <person name="Mayer C."/>
            <person name="Parker M."/>
            <person name="Quesneville H."/>
            <person name="Raymond J."/>
            <person name="Uhlig C."/>
            <person name="Valentin K.U."/>
            <person name="Worden A.Z."/>
            <person name="Armbrust E.V."/>
            <person name="Bowler C."/>
            <person name="Green B."/>
            <person name="Moulton V."/>
            <person name="Van Oosterhout C."/>
            <person name="Grigoriev I."/>
        </authorList>
    </citation>
    <scope>NUCLEOTIDE SEQUENCE [LARGE SCALE GENOMIC DNA]</scope>
    <source>
        <strain evidence="3 4">CCMP1102</strain>
    </source>
</reference>
<name>A0A1E7FQ80_9STRA</name>
<evidence type="ECO:0000256" key="1">
    <source>
        <dbReference type="SAM" id="MobiDB-lite"/>
    </source>
</evidence>
<accession>A0A1E7FQ80</accession>
<dbReference type="InParanoid" id="A0A1E7FQ80"/>
<dbReference type="AlphaFoldDB" id="A0A1E7FQ80"/>
<evidence type="ECO:0000313" key="4">
    <source>
        <dbReference type="Proteomes" id="UP000095751"/>
    </source>
</evidence>
<dbReference type="Proteomes" id="UP000095751">
    <property type="component" value="Unassembled WGS sequence"/>
</dbReference>
<feature type="transmembrane region" description="Helical" evidence="2">
    <location>
        <begin position="74"/>
        <end position="93"/>
    </location>
</feature>
<gene>
    <name evidence="3" type="ORF">FRACYDRAFT_236397</name>
</gene>
<feature type="region of interest" description="Disordered" evidence="1">
    <location>
        <begin position="186"/>
        <end position="234"/>
    </location>
</feature>
<keyword evidence="4" id="KW-1185">Reference proteome</keyword>
<proteinExistence type="predicted"/>
<feature type="transmembrane region" description="Helical" evidence="2">
    <location>
        <begin position="105"/>
        <end position="124"/>
    </location>
</feature>
<evidence type="ECO:0000313" key="3">
    <source>
        <dbReference type="EMBL" id="OEU20322.1"/>
    </source>
</evidence>